<protein>
    <submittedName>
        <fullName evidence="1">Uncharacterized protein</fullName>
    </submittedName>
</protein>
<sequence length="49" mass="5367">MIWRSLQALLSLVFAAPTRLASQSIVCGTGEGGWDEEDADHLRKAIPKK</sequence>
<dbReference type="AlphaFoldDB" id="A0A402BLD3"/>
<organism evidence="1 2">
    <name type="scientific">Dictyobacter alpinus</name>
    <dbReference type="NCBI Taxonomy" id="2014873"/>
    <lineage>
        <taxon>Bacteria</taxon>
        <taxon>Bacillati</taxon>
        <taxon>Chloroflexota</taxon>
        <taxon>Ktedonobacteria</taxon>
        <taxon>Ktedonobacterales</taxon>
        <taxon>Dictyobacteraceae</taxon>
        <taxon>Dictyobacter</taxon>
    </lineage>
</organism>
<name>A0A402BLD3_9CHLR</name>
<keyword evidence="2" id="KW-1185">Reference proteome</keyword>
<proteinExistence type="predicted"/>
<dbReference type="RefSeq" id="WP_161982725.1">
    <property type="nucleotide sequence ID" value="NZ_BIFT01000003.1"/>
</dbReference>
<evidence type="ECO:0000313" key="2">
    <source>
        <dbReference type="Proteomes" id="UP000287171"/>
    </source>
</evidence>
<dbReference type="EMBL" id="BIFT01000003">
    <property type="protein sequence ID" value="GCE32120.1"/>
    <property type="molecule type" value="Genomic_DNA"/>
</dbReference>
<evidence type="ECO:0000313" key="1">
    <source>
        <dbReference type="EMBL" id="GCE32120.1"/>
    </source>
</evidence>
<reference evidence="2" key="1">
    <citation type="submission" date="2018-12" db="EMBL/GenBank/DDBJ databases">
        <title>Tengunoibacter tsumagoiensis gen. nov., sp. nov., Dictyobacter kobayashii sp. nov., D. alpinus sp. nov., and D. joshuensis sp. nov. and description of Dictyobacteraceae fam. nov. within the order Ktedonobacterales isolated from Tengu-no-mugimeshi.</title>
        <authorList>
            <person name="Wang C.M."/>
            <person name="Zheng Y."/>
            <person name="Sakai Y."/>
            <person name="Toyoda A."/>
            <person name="Minakuchi Y."/>
            <person name="Abe K."/>
            <person name="Yokota A."/>
            <person name="Yabe S."/>
        </authorList>
    </citation>
    <scope>NUCLEOTIDE SEQUENCE [LARGE SCALE GENOMIC DNA]</scope>
    <source>
        <strain evidence="2">Uno16</strain>
    </source>
</reference>
<comment type="caution">
    <text evidence="1">The sequence shown here is derived from an EMBL/GenBank/DDBJ whole genome shotgun (WGS) entry which is preliminary data.</text>
</comment>
<gene>
    <name evidence="1" type="ORF">KDA_76040</name>
</gene>
<accession>A0A402BLD3</accession>
<dbReference type="Proteomes" id="UP000287171">
    <property type="component" value="Unassembled WGS sequence"/>
</dbReference>